<keyword evidence="5" id="KW-0119">Carbohydrate metabolism</keyword>
<protein>
    <recommendedName>
        <fullName evidence="3">beta-glucosidase</fullName>
        <ecNumber evidence="3">3.2.1.21</ecNumber>
    </recommendedName>
</protein>
<evidence type="ECO:0000259" key="7">
    <source>
        <dbReference type="SMART" id="SM01217"/>
    </source>
</evidence>
<proteinExistence type="inferred from homology"/>
<dbReference type="OrthoDB" id="47059at2759"/>
<dbReference type="Gene3D" id="2.60.40.10">
    <property type="entry name" value="Immunoglobulins"/>
    <property type="match status" value="1"/>
</dbReference>
<dbReference type="EMBL" id="JFFI01001050">
    <property type="protein sequence ID" value="KXH63707.1"/>
    <property type="molecule type" value="Genomic_DNA"/>
</dbReference>
<dbReference type="GO" id="GO:0008422">
    <property type="term" value="F:beta-glucosidase activity"/>
    <property type="evidence" value="ECO:0007669"/>
    <property type="project" value="UniProtKB-EC"/>
</dbReference>
<evidence type="ECO:0000313" key="9">
    <source>
        <dbReference type="Proteomes" id="UP000070121"/>
    </source>
</evidence>
<gene>
    <name evidence="8" type="ORF">CSAL01_02428</name>
</gene>
<dbReference type="Gene3D" id="2.60.120.260">
    <property type="entry name" value="Galactose-binding domain-like"/>
    <property type="match status" value="1"/>
</dbReference>
<accession>A0A135UTL8</accession>
<dbReference type="GO" id="GO:0009251">
    <property type="term" value="P:glucan catabolic process"/>
    <property type="evidence" value="ECO:0007669"/>
    <property type="project" value="TreeGrafter"/>
</dbReference>
<dbReference type="EC" id="3.2.1.21" evidence="3"/>
<dbReference type="SUPFAM" id="SSF52279">
    <property type="entry name" value="Beta-D-glucan exohydrolase, C-terminal domain"/>
    <property type="match status" value="1"/>
</dbReference>
<name>A0A135UTL8_9PEZI</name>
<sequence length="445" mass="48727">MVQRIWRYMLKLGQVDNPVTGDSTANVRTQEHLDLAQRMVEEGAVLLKNDESALPISRDKCSKIAVFGIGATTENQVSETHGGFVIDSTMVVQAPFDAIKRRGDAENMTAKYSMAYPGTGQFPTVSLEHIFGQVYPDVFSAVYEAVFLPNTTGMHHFSMYGQGTALLYLDDILVANMSYANFGNYVQGATYLEAGSEVKLLSEYDMGYSLCTGAYGTTLGVDIGNQTRDTAADELAECADISIIFASDRISEGADNGLGLSLPGDQDAIISRLASISKKTIVILNTNSAILMPWIEQVEGVMVIWYPGQQVGLALERLFFGDVSPSGKLPLTFPKSLNDTIRISTSIEVSYEEGLYIGYKAYDQSGIEPLFPFGHGLTHSNFSLSGLELYVGFPEAAKEPLKLLRAFQKVEVEPGESKAVELLVKTDDLMVWDAFTEDWIFVEGH</sequence>
<dbReference type="STRING" id="1209931.A0A135UTL8"/>
<keyword evidence="9" id="KW-1185">Reference proteome</keyword>
<dbReference type="GO" id="GO:0005576">
    <property type="term" value="C:extracellular region"/>
    <property type="evidence" value="ECO:0007669"/>
    <property type="project" value="UniProtKB-SubCell"/>
</dbReference>
<evidence type="ECO:0000256" key="2">
    <source>
        <dbReference type="ARBA" id="ARBA00005336"/>
    </source>
</evidence>
<evidence type="ECO:0000256" key="4">
    <source>
        <dbReference type="ARBA" id="ARBA00022801"/>
    </source>
</evidence>
<dbReference type="AlphaFoldDB" id="A0A135UTL8"/>
<dbReference type="Proteomes" id="UP000070121">
    <property type="component" value="Unassembled WGS sequence"/>
</dbReference>
<dbReference type="Gene3D" id="3.40.50.1700">
    <property type="entry name" value="Glycoside hydrolase family 3 C-terminal domain"/>
    <property type="match status" value="2"/>
</dbReference>
<dbReference type="InterPro" id="IPR026891">
    <property type="entry name" value="Fn3-like"/>
</dbReference>
<keyword evidence="4" id="KW-0378">Hydrolase</keyword>
<feature type="domain" description="Fibronectin type III-like" evidence="7">
    <location>
        <begin position="389"/>
        <end position="444"/>
    </location>
</feature>
<dbReference type="InterPro" id="IPR036881">
    <property type="entry name" value="Glyco_hydro_3_C_sf"/>
</dbReference>
<dbReference type="InterPro" id="IPR002772">
    <property type="entry name" value="Glyco_hydro_3_C"/>
</dbReference>
<comment type="catalytic activity">
    <reaction evidence="1">
        <text>Hydrolysis of terminal, non-reducing beta-D-glucosyl residues with release of beta-D-glucose.</text>
        <dbReference type="EC" id="3.2.1.21"/>
    </reaction>
</comment>
<evidence type="ECO:0000256" key="6">
    <source>
        <dbReference type="ARBA" id="ARBA00023295"/>
    </source>
</evidence>
<dbReference type="Gene3D" id="3.20.20.300">
    <property type="entry name" value="Glycoside hydrolase, family 3, N-terminal domain"/>
    <property type="match status" value="2"/>
</dbReference>
<evidence type="ECO:0000313" key="8">
    <source>
        <dbReference type="EMBL" id="KXH63707.1"/>
    </source>
</evidence>
<evidence type="ECO:0000256" key="3">
    <source>
        <dbReference type="ARBA" id="ARBA00012744"/>
    </source>
</evidence>
<dbReference type="Pfam" id="PF14310">
    <property type="entry name" value="Fn3-like"/>
    <property type="match status" value="1"/>
</dbReference>
<dbReference type="PANTHER" id="PTHR42715:SF10">
    <property type="entry name" value="BETA-GLUCOSIDASE"/>
    <property type="match status" value="1"/>
</dbReference>
<evidence type="ECO:0000256" key="1">
    <source>
        <dbReference type="ARBA" id="ARBA00000448"/>
    </source>
</evidence>
<evidence type="ECO:0000256" key="5">
    <source>
        <dbReference type="ARBA" id="ARBA00023277"/>
    </source>
</evidence>
<comment type="similarity">
    <text evidence="2">Belongs to the glycosyl hydrolase 3 family.</text>
</comment>
<dbReference type="InterPro" id="IPR036962">
    <property type="entry name" value="Glyco_hydro_3_N_sf"/>
</dbReference>
<dbReference type="Pfam" id="PF01915">
    <property type="entry name" value="Glyco_hydro_3_C"/>
    <property type="match status" value="1"/>
</dbReference>
<comment type="caution">
    <text evidence="8">The sequence shown here is derived from an EMBL/GenBank/DDBJ whole genome shotgun (WGS) entry which is preliminary data.</text>
</comment>
<dbReference type="SMART" id="SM01217">
    <property type="entry name" value="Fn3_like"/>
    <property type="match status" value="1"/>
</dbReference>
<organism evidence="8 9">
    <name type="scientific">Colletotrichum salicis</name>
    <dbReference type="NCBI Taxonomy" id="1209931"/>
    <lineage>
        <taxon>Eukaryota</taxon>
        <taxon>Fungi</taxon>
        <taxon>Dikarya</taxon>
        <taxon>Ascomycota</taxon>
        <taxon>Pezizomycotina</taxon>
        <taxon>Sordariomycetes</taxon>
        <taxon>Hypocreomycetidae</taxon>
        <taxon>Glomerellales</taxon>
        <taxon>Glomerellaceae</taxon>
        <taxon>Colletotrichum</taxon>
        <taxon>Colletotrichum acutatum species complex</taxon>
    </lineage>
</organism>
<dbReference type="PANTHER" id="PTHR42715">
    <property type="entry name" value="BETA-GLUCOSIDASE"/>
    <property type="match status" value="1"/>
</dbReference>
<reference evidence="8 9" key="1">
    <citation type="submission" date="2014-02" db="EMBL/GenBank/DDBJ databases">
        <title>The genome sequence of Colletotrichum salicis CBS 607.94.</title>
        <authorList>
            <person name="Baroncelli R."/>
            <person name="Thon M.R."/>
        </authorList>
    </citation>
    <scope>NUCLEOTIDE SEQUENCE [LARGE SCALE GENOMIC DNA]</scope>
    <source>
        <strain evidence="8 9">CBS 607.94</strain>
    </source>
</reference>
<keyword evidence="6" id="KW-0326">Glycosidase</keyword>
<dbReference type="InterPro" id="IPR013783">
    <property type="entry name" value="Ig-like_fold"/>
</dbReference>
<dbReference type="InterPro" id="IPR050288">
    <property type="entry name" value="Cellulose_deg_GH3"/>
</dbReference>